<proteinExistence type="predicted"/>
<dbReference type="RefSeq" id="WP_066546757.1">
    <property type="nucleotide sequence ID" value="NZ_MASJ01000034.1"/>
</dbReference>
<evidence type="ECO:0000313" key="2">
    <source>
        <dbReference type="Proteomes" id="UP000093199"/>
    </source>
</evidence>
<name>A0A1C0Y8M7_9BACL</name>
<dbReference type="STRING" id="33978.A6M13_04365"/>
<organism evidence="1 2">
    <name type="scientific">Caryophanon tenue</name>
    <dbReference type="NCBI Taxonomy" id="33978"/>
    <lineage>
        <taxon>Bacteria</taxon>
        <taxon>Bacillati</taxon>
        <taxon>Bacillota</taxon>
        <taxon>Bacilli</taxon>
        <taxon>Bacillales</taxon>
        <taxon>Caryophanaceae</taxon>
        <taxon>Caryophanon</taxon>
    </lineage>
</organism>
<dbReference type="Proteomes" id="UP000093199">
    <property type="component" value="Unassembled WGS sequence"/>
</dbReference>
<comment type="caution">
    <text evidence="1">The sequence shown here is derived from an EMBL/GenBank/DDBJ whole genome shotgun (WGS) entry which is preliminary data.</text>
</comment>
<evidence type="ECO:0000313" key="1">
    <source>
        <dbReference type="EMBL" id="OCS83524.1"/>
    </source>
</evidence>
<sequence>MPALTMDQVRTLNSYSIYTTEPKRTLFTLDHILNREFFHGDFAQLMLGITNAATETAAVSHFTRRYGMFFAMQFYMLAAYDEVWDGKVTDLCFDVTQEYGVHTVSMFVNPNDWRYVEEHEREMVISDILYKQGAEVVRQIRKTTTISPLTIWENFFGYIVWHYHTLLSNPGLADQAMEDLEILEDPKVWARFADKSLFSEYTGGKHPSSLIDVPIRKSCCFSKDVPGLLACGHCPTA</sequence>
<accession>A0A1C0Y8M7</accession>
<dbReference type="OrthoDB" id="2962087at2"/>
<dbReference type="EMBL" id="MASJ01000034">
    <property type="protein sequence ID" value="OCS83524.1"/>
    <property type="molecule type" value="Genomic_DNA"/>
</dbReference>
<reference evidence="1 2" key="1">
    <citation type="submission" date="2016-07" db="EMBL/GenBank/DDBJ databases">
        <title>Caryophanon tenue genome sequencing.</title>
        <authorList>
            <person name="Verma A."/>
            <person name="Pal Y."/>
            <person name="Krishnamurthi S."/>
        </authorList>
    </citation>
    <scope>NUCLEOTIDE SEQUENCE [LARGE SCALE GENOMIC DNA]</scope>
    <source>
        <strain evidence="1 2">DSM 14152</strain>
    </source>
</reference>
<keyword evidence="2" id="KW-1185">Reference proteome</keyword>
<dbReference type="AlphaFoldDB" id="A0A1C0Y8M7"/>
<protein>
    <submittedName>
        <fullName evidence="1">Fe-S oxidoreductase</fullName>
    </submittedName>
</protein>
<gene>
    <name evidence="1" type="ORF">A6M13_04365</name>
</gene>